<gene>
    <name evidence="1" type="ORF">AVDCRST_MAG85-135</name>
</gene>
<protein>
    <submittedName>
        <fullName evidence="1">Uncharacterized protein</fullName>
    </submittedName>
</protein>
<sequence length="266" mass="28616">MDVGPEHETPQHGDAEGAVDAVTVAFGDAKQGLYGLARVGLPGPTGLGILFEGSDVVAVETEGVTVETLETLARWRARFGDYFDVELSALSAPAALTVEHPAGRAGGMNGYEQLCRVRGTVEDRPVDCLGQRGHSWGRPDWDRIALARTMSAWLDDQTAVSLTAVRSNKAKHHGDEDVAAYVVSGGVPELMEEPLVSTTYDGDGRQRHVGLELWPAGDDAYPHRAAGEVLCGTTLDLGRLRLDCAFFAWKMEGRSGVGRYDVLRRA</sequence>
<name>A0A6J4RH27_9ACTN</name>
<accession>A0A6J4RH27</accession>
<evidence type="ECO:0000313" key="1">
    <source>
        <dbReference type="EMBL" id="CAA9473650.1"/>
    </source>
</evidence>
<proteinExistence type="predicted"/>
<dbReference type="AlphaFoldDB" id="A0A6J4RH27"/>
<dbReference type="EMBL" id="CADCVT010000015">
    <property type="protein sequence ID" value="CAA9473650.1"/>
    <property type="molecule type" value="Genomic_DNA"/>
</dbReference>
<organism evidence="1">
    <name type="scientific">uncultured Solirubrobacteraceae bacterium</name>
    <dbReference type="NCBI Taxonomy" id="1162706"/>
    <lineage>
        <taxon>Bacteria</taxon>
        <taxon>Bacillati</taxon>
        <taxon>Actinomycetota</taxon>
        <taxon>Thermoleophilia</taxon>
        <taxon>Solirubrobacterales</taxon>
        <taxon>Solirubrobacteraceae</taxon>
        <taxon>environmental samples</taxon>
    </lineage>
</organism>
<reference evidence="1" key="1">
    <citation type="submission" date="2020-02" db="EMBL/GenBank/DDBJ databases">
        <authorList>
            <person name="Meier V. D."/>
        </authorList>
    </citation>
    <scope>NUCLEOTIDE SEQUENCE</scope>
    <source>
        <strain evidence="1">AVDCRST_MAG85</strain>
    </source>
</reference>